<organism evidence="1 2">
    <name type="scientific">Candidatus Hydrogenisulfobacillus filiaventi</name>
    <dbReference type="NCBI Taxonomy" id="2707344"/>
    <lineage>
        <taxon>Bacteria</taxon>
        <taxon>Bacillati</taxon>
        <taxon>Bacillota</taxon>
        <taxon>Clostridia</taxon>
        <taxon>Eubacteriales</taxon>
        <taxon>Clostridiales Family XVII. Incertae Sedis</taxon>
        <taxon>Candidatus Hydrogenisulfobacillus</taxon>
    </lineage>
</organism>
<dbReference type="AlphaFoldDB" id="A0A6F8ZK86"/>
<dbReference type="EMBL" id="LR778114">
    <property type="protein sequence ID" value="CAB1130147.1"/>
    <property type="molecule type" value="Genomic_DNA"/>
</dbReference>
<name>A0A6F8ZK86_9FIRM</name>
<keyword evidence="2" id="KW-1185">Reference proteome</keyword>
<dbReference type="KEGG" id="hfv:R50_2658"/>
<evidence type="ECO:0000313" key="2">
    <source>
        <dbReference type="Proteomes" id="UP000503399"/>
    </source>
</evidence>
<evidence type="ECO:0000313" key="1">
    <source>
        <dbReference type="EMBL" id="CAB1130147.1"/>
    </source>
</evidence>
<gene>
    <name evidence="1" type="ORF">R50_2658</name>
</gene>
<proteinExistence type="predicted"/>
<dbReference type="Proteomes" id="UP000503399">
    <property type="component" value="Chromosome"/>
</dbReference>
<protein>
    <submittedName>
        <fullName evidence="1">Uncharacterized protein</fullName>
    </submittedName>
</protein>
<sequence length="26" mass="2434">MLGVTVLAALLSSRDPGPIIGPAAGG</sequence>
<accession>A0A6F8ZK86</accession>
<reference evidence="1 2" key="1">
    <citation type="submission" date="2020-02" db="EMBL/GenBank/DDBJ databases">
        <authorList>
            <person name="Hogendoorn C."/>
        </authorList>
    </citation>
    <scope>NUCLEOTIDE SEQUENCE [LARGE SCALE GENOMIC DNA]</scope>
    <source>
        <strain evidence="1">R501</strain>
    </source>
</reference>